<dbReference type="SUPFAM" id="SSF103473">
    <property type="entry name" value="MFS general substrate transporter"/>
    <property type="match status" value="1"/>
</dbReference>
<dbReference type="InterPro" id="IPR050549">
    <property type="entry name" value="MFS_Trehalose_Transporter"/>
</dbReference>
<evidence type="ECO:0000313" key="8">
    <source>
        <dbReference type="EMBL" id="KAE8675353.1"/>
    </source>
</evidence>
<accession>A0A6A2XHS1</accession>
<feature type="transmembrane region" description="Helical" evidence="7">
    <location>
        <begin position="102"/>
        <end position="120"/>
    </location>
</feature>
<comment type="similarity">
    <text evidence="2">Belongs to the major facilitator superfamily. Sugar transporter (TC 2.A.1.1) family.</text>
</comment>
<dbReference type="Gene3D" id="1.20.1250.20">
    <property type="entry name" value="MFS general substrate transporter like domains"/>
    <property type="match status" value="2"/>
</dbReference>
<feature type="transmembrane region" description="Helical" evidence="7">
    <location>
        <begin position="126"/>
        <end position="143"/>
    </location>
</feature>
<protein>
    <submittedName>
        <fullName evidence="8">Pentatricopeptide repeat (PPR) superfamily protein</fullName>
    </submittedName>
</protein>
<organism evidence="8 9">
    <name type="scientific">Hibiscus syriacus</name>
    <name type="common">Rose of Sharon</name>
    <dbReference type="NCBI Taxonomy" id="106335"/>
    <lineage>
        <taxon>Eukaryota</taxon>
        <taxon>Viridiplantae</taxon>
        <taxon>Streptophyta</taxon>
        <taxon>Embryophyta</taxon>
        <taxon>Tracheophyta</taxon>
        <taxon>Spermatophyta</taxon>
        <taxon>Magnoliopsida</taxon>
        <taxon>eudicotyledons</taxon>
        <taxon>Gunneridae</taxon>
        <taxon>Pentapetalae</taxon>
        <taxon>rosids</taxon>
        <taxon>malvids</taxon>
        <taxon>Malvales</taxon>
        <taxon>Malvaceae</taxon>
        <taxon>Malvoideae</taxon>
        <taxon>Hibiscus</taxon>
    </lineage>
</organism>
<evidence type="ECO:0000256" key="1">
    <source>
        <dbReference type="ARBA" id="ARBA00004370"/>
    </source>
</evidence>
<evidence type="ECO:0000256" key="3">
    <source>
        <dbReference type="ARBA" id="ARBA00022597"/>
    </source>
</evidence>
<dbReference type="InterPro" id="IPR036259">
    <property type="entry name" value="MFS_trans_sf"/>
</dbReference>
<keyword evidence="4 7" id="KW-0812">Transmembrane</keyword>
<dbReference type="PANTHER" id="PTHR48021:SF93">
    <property type="entry name" value="SUGAR TRANSPORTER ERD6-LIKE 1-RELATED"/>
    <property type="match status" value="1"/>
</dbReference>
<dbReference type="EMBL" id="VEPZ02001401">
    <property type="protein sequence ID" value="KAE8675353.1"/>
    <property type="molecule type" value="Genomic_DNA"/>
</dbReference>
<evidence type="ECO:0000256" key="7">
    <source>
        <dbReference type="SAM" id="Phobius"/>
    </source>
</evidence>
<gene>
    <name evidence="8" type="ORF">F3Y22_tig00111671pilonHSYRG00018</name>
</gene>
<dbReference type="Pfam" id="PF00083">
    <property type="entry name" value="Sugar_tr"/>
    <property type="match status" value="1"/>
</dbReference>
<keyword evidence="9" id="KW-1185">Reference proteome</keyword>
<keyword evidence="3" id="KW-0813">Transport</keyword>
<dbReference type="GO" id="GO:0016020">
    <property type="term" value="C:membrane"/>
    <property type="evidence" value="ECO:0007669"/>
    <property type="project" value="UniProtKB-SubCell"/>
</dbReference>
<dbReference type="PANTHER" id="PTHR48021">
    <property type="match status" value="1"/>
</dbReference>
<keyword evidence="3" id="KW-0762">Sugar transport</keyword>
<dbReference type="GO" id="GO:0022857">
    <property type="term" value="F:transmembrane transporter activity"/>
    <property type="evidence" value="ECO:0007669"/>
    <property type="project" value="InterPro"/>
</dbReference>
<proteinExistence type="inferred from homology"/>
<comment type="caution">
    <text evidence="8">The sequence shown here is derived from an EMBL/GenBank/DDBJ whole genome shotgun (WGS) entry which is preliminary data.</text>
</comment>
<evidence type="ECO:0000313" key="9">
    <source>
        <dbReference type="Proteomes" id="UP000436088"/>
    </source>
</evidence>
<name>A0A6A2XHS1_HIBSY</name>
<reference evidence="8" key="1">
    <citation type="submission" date="2019-09" db="EMBL/GenBank/DDBJ databases">
        <title>Draft genome information of white flower Hibiscus syriacus.</title>
        <authorList>
            <person name="Kim Y.-M."/>
        </authorList>
    </citation>
    <scope>NUCLEOTIDE SEQUENCE [LARGE SCALE GENOMIC DNA]</scope>
    <source>
        <strain evidence="8">YM2019G1</strain>
    </source>
</reference>
<evidence type="ECO:0000256" key="5">
    <source>
        <dbReference type="ARBA" id="ARBA00022989"/>
    </source>
</evidence>
<dbReference type="Proteomes" id="UP000436088">
    <property type="component" value="Unassembled WGS sequence"/>
</dbReference>
<evidence type="ECO:0000256" key="6">
    <source>
        <dbReference type="ARBA" id="ARBA00023136"/>
    </source>
</evidence>
<feature type="transmembrane region" description="Helical" evidence="7">
    <location>
        <begin position="12"/>
        <end position="33"/>
    </location>
</feature>
<keyword evidence="6 7" id="KW-0472">Membrane</keyword>
<evidence type="ECO:0000256" key="4">
    <source>
        <dbReference type="ARBA" id="ARBA00022692"/>
    </source>
</evidence>
<comment type="subcellular location">
    <subcellularLocation>
        <location evidence="1">Membrane</location>
    </subcellularLocation>
</comment>
<keyword evidence="5 7" id="KW-1133">Transmembrane helix</keyword>
<sequence length="282" mass="31253">MILMVETVVVAATTVIVVVVATAVMTTVTAVGYSSPAENRIMQDLGLSVPATMWFSEVFCTDGWLSIAYAKNALWLDIGRLSIGIGAEITPKSLRGSFTSSNMLMITCGVALMFYIGTFISWRSLAMISAIPCVVQLIGLFSIPESPRWLEIWNAYFLMMCAYILLYGYLETREQHTEASFSRDSFCFKEHPNLKALTPFLALPGILIFPINVKAQAGSLVTLVHWSAAWITTYSFNFMMDWSSTGHPPFLLQQTVAFVAKLVPETKGRTPEDIQASITHFM</sequence>
<dbReference type="InterPro" id="IPR005828">
    <property type="entry name" value="MFS_sugar_transport-like"/>
</dbReference>
<feature type="transmembrane region" description="Helical" evidence="7">
    <location>
        <begin position="150"/>
        <end position="170"/>
    </location>
</feature>
<dbReference type="AlphaFoldDB" id="A0A6A2XHS1"/>
<evidence type="ECO:0000256" key="2">
    <source>
        <dbReference type="ARBA" id="ARBA00010992"/>
    </source>
</evidence>